<evidence type="ECO:0000256" key="7">
    <source>
        <dbReference type="ARBA" id="ARBA00022842"/>
    </source>
</evidence>
<feature type="binding site" evidence="9">
    <location>
        <position position="41"/>
    </location>
    <ligand>
        <name>substrate</name>
    </ligand>
</feature>
<dbReference type="NCBIfam" id="TIGR00347">
    <property type="entry name" value="bioD"/>
    <property type="match status" value="1"/>
</dbReference>
<gene>
    <name evidence="10" type="primary">bioD1</name>
    <name evidence="9" type="synonym">bioD</name>
    <name evidence="10" type="ORF">Spa11_42270</name>
</gene>
<feature type="binding site" evidence="9">
    <location>
        <begin position="171"/>
        <end position="172"/>
    </location>
    <ligand>
        <name>ATP</name>
        <dbReference type="ChEBI" id="CHEBI:30616"/>
    </ligand>
</feature>
<keyword evidence="11" id="KW-1185">Reference proteome</keyword>
<dbReference type="InterPro" id="IPR004472">
    <property type="entry name" value="DTB_synth_BioD"/>
</dbReference>
<keyword evidence="6 9" id="KW-0067">ATP-binding</keyword>
<feature type="binding site" evidence="9">
    <location>
        <position position="16"/>
    </location>
    <ligand>
        <name>Mg(2+)</name>
        <dbReference type="ChEBI" id="CHEBI:18420"/>
    </ligand>
</feature>
<evidence type="ECO:0000256" key="1">
    <source>
        <dbReference type="ARBA" id="ARBA00022490"/>
    </source>
</evidence>
<dbReference type="SUPFAM" id="SSF52540">
    <property type="entry name" value="P-loop containing nucleoside triphosphate hydrolases"/>
    <property type="match status" value="1"/>
</dbReference>
<feature type="active site" evidence="9">
    <location>
        <position position="37"/>
    </location>
</feature>
<dbReference type="GO" id="GO:0004141">
    <property type="term" value="F:dethiobiotin synthase activity"/>
    <property type="evidence" value="ECO:0007669"/>
    <property type="project" value="UniProtKB-UniRule"/>
</dbReference>
<evidence type="ECO:0000313" key="10">
    <source>
        <dbReference type="EMBL" id="QDV76003.1"/>
    </source>
</evidence>
<name>A0A518KDY0_9BACT</name>
<evidence type="ECO:0000256" key="6">
    <source>
        <dbReference type="ARBA" id="ARBA00022840"/>
    </source>
</evidence>
<evidence type="ECO:0000256" key="9">
    <source>
        <dbReference type="HAMAP-Rule" id="MF_00336"/>
    </source>
</evidence>
<dbReference type="PANTHER" id="PTHR43210">
    <property type="entry name" value="DETHIOBIOTIN SYNTHETASE"/>
    <property type="match status" value="1"/>
</dbReference>
<dbReference type="EMBL" id="CP036349">
    <property type="protein sequence ID" value="QDV76003.1"/>
    <property type="molecule type" value="Genomic_DNA"/>
</dbReference>
<dbReference type="AlphaFoldDB" id="A0A518KDY0"/>
<dbReference type="RefSeq" id="WP_145116308.1">
    <property type="nucleotide sequence ID" value="NZ_CP036349.1"/>
</dbReference>
<comment type="subunit">
    <text evidence="9">Homodimer.</text>
</comment>
<keyword evidence="7 9" id="KW-0460">Magnesium</keyword>
<dbReference type="EC" id="6.3.3.3" evidence="9"/>
<keyword evidence="4 9" id="KW-0547">Nucleotide-binding</keyword>
<reference evidence="10 11" key="1">
    <citation type="submission" date="2019-02" db="EMBL/GenBank/DDBJ databases">
        <title>Deep-cultivation of Planctomycetes and their phenomic and genomic characterization uncovers novel biology.</title>
        <authorList>
            <person name="Wiegand S."/>
            <person name="Jogler M."/>
            <person name="Boedeker C."/>
            <person name="Pinto D."/>
            <person name="Vollmers J."/>
            <person name="Rivas-Marin E."/>
            <person name="Kohn T."/>
            <person name="Peeters S.H."/>
            <person name="Heuer A."/>
            <person name="Rast P."/>
            <person name="Oberbeckmann S."/>
            <person name="Bunk B."/>
            <person name="Jeske O."/>
            <person name="Meyerdierks A."/>
            <person name="Storesund J.E."/>
            <person name="Kallscheuer N."/>
            <person name="Luecker S."/>
            <person name="Lage O.M."/>
            <person name="Pohl T."/>
            <person name="Merkel B.J."/>
            <person name="Hornburger P."/>
            <person name="Mueller R.-W."/>
            <person name="Bruemmer F."/>
            <person name="Labrenz M."/>
            <person name="Spormann A.M."/>
            <person name="Op den Camp H."/>
            <person name="Overmann J."/>
            <person name="Amann R."/>
            <person name="Jetten M.S.M."/>
            <person name="Mascher T."/>
            <person name="Medema M.H."/>
            <person name="Devos D.P."/>
            <person name="Kaster A.-K."/>
            <person name="Ovreas L."/>
            <person name="Rohde M."/>
            <person name="Galperin M.Y."/>
            <person name="Jogler C."/>
        </authorList>
    </citation>
    <scope>NUCLEOTIDE SEQUENCE [LARGE SCALE GENOMIC DNA]</scope>
    <source>
        <strain evidence="10 11">Spa11</strain>
    </source>
</reference>
<dbReference type="CDD" id="cd03109">
    <property type="entry name" value="DTBS"/>
    <property type="match status" value="1"/>
</dbReference>
<comment type="catalytic activity">
    <reaction evidence="8">
        <text>(7R,8S)-8-amino-7-(carboxyamino)nonanoate + ATP = (4R,5S)-dethiobiotin + ADP + phosphate + H(+)</text>
        <dbReference type="Rhea" id="RHEA:63684"/>
        <dbReference type="ChEBI" id="CHEBI:15378"/>
        <dbReference type="ChEBI" id="CHEBI:30616"/>
        <dbReference type="ChEBI" id="CHEBI:43474"/>
        <dbReference type="ChEBI" id="CHEBI:149470"/>
        <dbReference type="ChEBI" id="CHEBI:149473"/>
        <dbReference type="ChEBI" id="CHEBI:456216"/>
    </reaction>
</comment>
<dbReference type="GO" id="GO:0009102">
    <property type="term" value="P:biotin biosynthetic process"/>
    <property type="evidence" value="ECO:0007669"/>
    <property type="project" value="UniProtKB-UniRule"/>
</dbReference>
<comment type="function">
    <text evidence="9">Catalyzes a mechanistically unusual reaction, the ATP-dependent insertion of CO2 between the N7 and N8 nitrogen atoms of 7,8-diaminopelargonic acid (DAPA, also called 7,8-diammoniononanoate) to form a ureido ring.</text>
</comment>
<evidence type="ECO:0000256" key="5">
    <source>
        <dbReference type="ARBA" id="ARBA00022756"/>
    </source>
</evidence>
<feature type="binding site" evidence="9">
    <location>
        <begin position="111"/>
        <end position="114"/>
    </location>
    <ligand>
        <name>ATP</name>
        <dbReference type="ChEBI" id="CHEBI:30616"/>
    </ligand>
</feature>
<evidence type="ECO:0000313" key="11">
    <source>
        <dbReference type="Proteomes" id="UP000316426"/>
    </source>
</evidence>
<sequence length="219" mass="22897">MSGLFITGTGTEVGKTYVAALIAKQLVAEGIRVGVYKPAASGCHNDVSDDAVALWEAAGKPLTLDAVCPQRFTAPLAPHVAARGEGRRVDAALLRSGYDAWRAASDFVLVEGAGGLMSPLSDDDYNADLARDLGLPLVVVAANRLGVINDVMQTLITAEAKGLRVAGMVLNETSATGDASRATNAAELTQRMTAPLSGCVKWGGGFDRPIDWRTPMNDQ</sequence>
<comment type="caution">
    <text evidence="9">Lacks conserved residue(s) required for the propagation of feature annotation.</text>
</comment>
<comment type="pathway">
    <text evidence="9">Cofactor biosynthesis; biotin biosynthesis; biotin from 7,8-diaminononanoate: step 1/2.</text>
</comment>
<proteinExistence type="inferred from homology"/>
<evidence type="ECO:0000256" key="3">
    <source>
        <dbReference type="ARBA" id="ARBA00022723"/>
    </source>
</evidence>
<dbReference type="GO" id="GO:0005829">
    <property type="term" value="C:cytosol"/>
    <property type="evidence" value="ECO:0007669"/>
    <property type="project" value="TreeGrafter"/>
</dbReference>
<dbReference type="PIRSF" id="PIRSF006755">
    <property type="entry name" value="DTB_synth"/>
    <property type="match status" value="1"/>
</dbReference>
<dbReference type="GO" id="GO:0005524">
    <property type="term" value="F:ATP binding"/>
    <property type="evidence" value="ECO:0007669"/>
    <property type="project" value="UniProtKB-UniRule"/>
</dbReference>
<dbReference type="Gene3D" id="3.40.50.300">
    <property type="entry name" value="P-loop containing nucleotide triphosphate hydrolases"/>
    <property type="match status" value="1"/>
</dbReference>
<feature type="binding site" evidence="9">
    <location>
        <position position="111"/>
    </location>
    <ligand>
        <name>Mg(2+)</name>
        <dbReference type="ChEBI" id="CHEBI:18420"/>
    </ligand>
</feature>
<dbReference type="KEGG" id="bmei:Spa11_42270"/>
<comment type="cofactor">
    <cofactor evidence="9">
        <name>Mg(2+)</name>
        <dbReference type="ChEBI" id="CHEBI:18420"/>
    </cofactor>
</comment>
<accession>A0A518KDY0</accession>
<comment type="catalytic activity">
    <reaction evidence="9">
        <text>(7R,8S)-7,8-diammoniononanoate + CO2 + ATP = (4R,5S)-dethiobiotin + ADP + phosphate + 3 H(+)</text>
        <dbReference type="Rhea" id="RHEA:15805"/>
        <dbReference type="ChEBI" id="CHEBI:15378"/>
        <dbReference type="ChEBI" id="CHEBI:16526"/>
        <dbReference type="ChEBI" id="CHEBI:30616"/>
        <dbReference type="ChEBI" id="CHEBI:43474"/>
        <dbReference type="ChEBI" id="CHEBI:149469"/>
        <dbReference type="ChEBI" id="CHEBI:149473"/>
        <dbReference type="ChEBI" id="CHEBI:456216"/>
        <dbReference type="EC" id="6.3.3.3"/>
    </reaction>
</comment>
<comment type="similarity">
    <text evidence="9">Belongs to the dethiobiotin synthetase family.</text>
</comment>
<evidence type="ECO:0000256" key="2">
    <source>
        <dbReference type="ARBA" id="ARBA00022598"/>
    </source>
</evidence>
<protein>
    <recommendedName>
        <fullName evidence="9">ATP-dependent dethiobiotin synthetase BioD</fullName>
        <ecNumber evidence="9">6.3.3.3</ecNumber>
    </recommendedName>
    <alternativeName>
        <fullName evidence="9">DTB synthetase</fullName>
        <shortName evidence="9">DTBS</shortName>
    </alternativeName>
    <alternativeName>
        <fullName evidence="9">Dethiobiotin synthase</fullName>
    </alternativeName>
</protein>
<evidence type="ECO:0000256" key="8">
    <source>
        <dbReference type="ARBA" id="ARBA00047386"/>
    </source>
</evidence>
<feature type="binding site" evidence="9">
    <location>
        <position position="50"/>
    </location>
    <ligand>
        <name>Mg(2+)</name>
        <dbReference type="ChEBI" id="CHEBI:18420"/>
    </ligand>
</feature>
<keyword evidence="2 9" id="KW-0436">Ligase</keyword>
<dbReference type="InterPro" id="IPR027417">
    <property type="entry name" value="P-loop_NTPase"/>
</dbReference>
<keyword evidence="3 9" id="KW-0479">Metal-binding</keyword>
<keyword evidence="1 9" id="KW-0963">Cytoplasm</keyword>
<evidence type="ECO:0000256" key="4">
    <source>
        <dbReference type="ARBA" id="ARBA00022741"/>
    </source>
</evidence>
<dbReference type="GO" id="GO:0000287">
    <property type="term" value="F:magnesium ion binding"/>
    <property type="evidence" value="ECO:0007669"/>
    <property type="project" value="UniProtKB-UniRule"/>
</dbReference>
<dbReference type="Proteomes" id="UP000316426">
    <property type="component" value="Chromosome"/>
</dbReference>
<dbReference type="UniPathway" id="UPA00078">
    <property type="reaction ID" value="UER00161"/>
</dbReference>
<dbReference type="PANTHER" id="PTHR43210:SF2">
    <property type="entry name" value="ATP-DEPENDENT DETHIOBIOTIN SYNTHETASE BIOD 2"/>
    <property type="match status" value="1"/>
</dbReference>
<keyword evidence="5 9" id="KW-0093">Biotin biosynthesis</keyword>
<comment type="subcellular location">
    <subcellularLocation>
        <location evidence="9">Cytoplasm</location>
    </subcellularLocation>
</comment>
<feature type="binding site" evidence="9">
    <location>
        <begin position="12"/>
        <end position="17"/>
    </location>
    <ligand>
        <name>ATP</name>
        <dbReference type="ChEBI" id="CHEBI:30616"/>
    </ligand>
</feature>
<organism evidence="10 11">
    <name type="scientific">Botrimarina mediterranea</name>
    <dbReference type="NCBI Taxonomy" id="2528022"/>
    <lineage>
        <taxon>Bacteria</taxon>
        <taxon>Pseudomonadati</taxon>
        <taxon>Planctomycetota</taxon>
        <taxon>Planctomycetia</taxon>
        <taxon>Pirellulales</taxon>
        <taxon>Lacipirellulaceae</taxon>
        <taxon>Botrimarina</taxon>
    </lineage>
</organism>
<dbReference type="Pfam" id="PF13500">
    <property type="entry name" value="AAA_26"/>
    <property type="match status" value="1"/>
</dbReference>
<feature type="binding site" evidence="9">
    <location>
        <position position="50"/>
    </location>
    <ligand>
        <name>ATP</name>
        <dbReference type="ChEBI" id="CHEBI:30616"/>
    </ligand>
</feature>
<dbReference type="HAMAP" id="MF_00336">
    <property type="entry name" value="BioD"/>
    <property type="match status" value="1"/>
</dbReference>